<keyword evidence="3" id="KW-1185">Reference proteome</keyword>
<dbReference type="Gene3D" id="3.90.1150.10">
    <property type="entry name" value="Aspartate Aminotransferase, domain 1"/>
    <property type="match status" value="1"/>
</dbReference>
<dbReference type="InterPro" id="IPR015421">
    <property type="entry name" value="PyrdxlP-dep_Trfase_major"/>
</dbReference>
<dbReference type="HOGENOM" id="CLU_003433_9_3_1"/>
<dbReference type="eggNOG" id="KOG2840">
    <property type="taxonomic scope" value="Eukaryota"/>
</dbReference>
<evidence type="ECO:0000313" key="3">
    <source>
        <dbReference type="Proteomes" id="UP000032180"/>
    </source>
</evidence>
<dbReference type="Pfam" id="PF00266">
    <property type="entry name" value="Aminotran_5"/>
    <property type="match status" value="1"/>
</dbReference>
<dbReference type="Gramene" id="LPERR01G25500.1">
    <property type="protein sequence ID" value="LPERR01G25500.1"/>
    <property type="gene ID" value="LPERR01G25500"/>
</dbReference>
<dbReference type="PANTHER" id="PTHR43586">
    <property type="entry name" value="CYSTEINE DESULFURASE"/>
    <property type="match status" value="1"/>
</dbReference>
<dbReference type="InterPro" id="IPR015422">
    <property type="entry name" value="PyrdxlP-dep_Trfase_small"/>
</dbReference>
<protein>
    <recommendedName>
        <fullName evidence="1">Aminotransferase class V domain-containing protein</fullName>
    </recommendedName>
</protein>
<dbReference type="EnsemblPlants" id="LPERR01G25500.1">
    <property type="protein sequence ID" value="LPERR01G25500.1"/>
    <property type="gene ID" value="LPERR01G25500"/>
</dbReference>
<dbReference type="InterPro" id="IPR015424">
    <property type="entry name" value="PyrdxlP-dep_Trfase"/>
</dbReference>
<accession>A0A0D9V590</accession>
<reference evidence="2 3" key="1">
    <citation type="submission" date="2012-08" db="EMBL/GenBank/DDBJ databases">
        <title>Oryza genome evolution.</title>
        <authorList>
            <person name="Wing R.A."/>
        </authorList>
    </citation>
    <scope>NUCLEOTIDE SEQUENCE</scope>
</reference>
<evidence type="ECO:0000259" key="1">
    <source>
        <dbReference type="Pfam" id="PF00266"/>
    </source>
</evidence>
<dbReference type="AlphaFoldDB" id="A0A0D9V590"/>
<dbReference type="PANTHER" id="PTHR43586:SF19">
    <property type="entry name" value="OS01G0729600 PROTEIN"/>
    <property type="match status" value="1"/>
</dbReference>
<feature type="domain" description="Aminotransferase class V" evidence="1">
    <location>
        <begin position="84"/>
        <end position="515"/>
    </location>
</feature>
<dbReference type="InterPro" id="IPR000192">
    <property type="entry name" value="Aminotrans_V_dom"/>
</dbReference>
<sequence>MPLLVVQPVHISTGPIACGSTAPPAAVADDDGFLFDDLVLGDASRDKTDAQTDNAEGKLEWLRSQVIGAEAEFASPFGTRRVTYADHTASGRCLRFVEEFVQCNVLPYYGNTHTMDSYVGLHTSKLAAEAAKYVKRSLGAGPEDVLLFCGTGCTAAIKRLQEVTGMAVPPTLRSVALDVLPPSDRWVVFVGPYEHHSNLLTWRESLAEVVEIGLRPDDGHLDLDALEEALAAPERAGRPMLGSFSACSNVTGIRTDTRAVSRLLHRHGAYACFDFACSAPYVGIDMRSGDEDGYDAVYLSPHKFLGGPGSPGVLAMATRLYRLRRTAPSTSGGGTVVYVSAYGDTVYCEDMEEREDAGTPAIIQKVRAALAFRVKEWVGEACIEAREDQMLALALRRMQAPANPNLRLLLGGDRPSSERRLPVLSFVVHPPRDGYDQQQQRPQLHCRFVTKLLNDLFGVQARGGCSCAGPYGHRLLGITPARAKAIKSAVEMGYHGVRPGWTRVSLAYYTSTREAEFVLDAIDFVASFGHRFLPLYAFDWETGDWEYNHSLGRVLLPNYAVNNAAAASSARVKAEDEYQRYMAFARSLADSLGACRDCAPATHVPKGIDPQLLYFPIRQAVNFFGSLPIEAPAVSRSKHSRLVPCARVASHAIYALSPLPLCLMSLAMVRSRSPSLLALLLLCAAAASVSAAAGKGKGGAGRTEVDCSDLARREDCVASGGGSRCRWCRSEALDDMCFGAAEAWRLPHQVFSCDPPSTGAAHARR</sequence>
<dbReference type="Gene3D" id="3.40.640.10">
    <property type="entry name" value="Type I PLP-dependent aspartate aminotransferase-like (Major domain)"/>
    <property type="match status" value="1"/>
</dbReference>
<proteinExistence type="predicted"/>
<evidence type="ECO:0000313" key="2">
    <source>
        <dbReference type="EnsemblPlants" id="LPERR01G25500.1"/>
    </source>
</evidence>
<dbReference type="Proteomes" id="UP000032180">
    <property type="component" value="Chromosome 1"/>
</dbReference>
<organism evidence="2 3">
    <name type="scientific">Leersia perrieri</name>
    <dbReference type="NCBI Taxonomy" id="77586"/>
    <lineage>
        <taxon>Eukaryota</taxon>
        <taxon>Viridiplantae</taxon>
        <taxon>Streptophyta</taxon>
        <taxon>Embryophyta</taxon>
        <taxon>Tracheophyta</taxon>
        <taxon>Spermatophyta</taxon>
        <taxon>Magnoliopsida</taxon>
        <taxon>Liliopsida</taxon>
        <taxon>Poales</taxon>
        <taxon>Poaceae</taxon>
        <taxon>BOP clade</taxon>
        <taxon>Oryzoideae</taxon>
        <taxon>Oryzeae</taxon>
        <taxon>Oryzinae</taxon>
        <taxon>Leersia</taxon>
    </lineage>
</organism>
<dbReference type="SUPFAM" id="SSF53383">
    <property type="entry name" value="PLP-dependent transferases"/>
    <property type="match status" value="1"/>
</dbReference>
<name>A0A0D9V590_9ORYZ</name>
<dbReference type="STRING" id="77586.A0A0D9V590"/>
<reference evidence="2" key="3">
    <citation type="submission" date="2015-04" db="UniProtKB">
        <authorList>
            <consortium name="EnsemblPlants"/>
        </authorList>
    </citation>
    <scope>IDENTIFICATION</scope>
</reference>
<reference evidence="3" key="2">
    <citation type="submission" date="2013-12" db="EMBL/GenBank/DDBJ databases">
        <authorList>
            <person name="Yu Y."/>
            <person name="Lee S."/>
            <person name="de Baynast K."/>
            <person name="Wissotski M."/>
            <person name="Liu L."/>
            <person name="Talag J."/>
            <person name="Goicoechea J."/>
            <person name="Angelova A."/>
            <person name="Jetty R."/>
            <person name="Kudrna D."/>
            <person name="Golser W."/>
            <person name="Rivera L."/>
            <person name="Zhang J."/>
            <person name="Wing R."/>
        </authorList>
    </citation>
    <scope>NUCLEOTIDE SEQUENCE</scope>
</reference>